<dbReference type="FunFam" id="3.40.50.720:FF:000115">
    <property type="entry name" value="3-oxoacyl-[acyl-carrier-protein] reductase FabG"/>
    <property type="match status" value="1"/>
</dbReference>
<dbReference type="NCBIfam" id="NF009466">
    <property type="entry name" value="PRK12826.1-2"/>
    <property type="match status" value="1"/>
</dbReference>
<dbReference type="PANTHER" id="PTHR42760">
    <property type="entry name" value="SHORT-CHAIN DEHYDROGENASES/REDUCTASES FAMILY MEMBER"/>
    <property type="match status" value="1"/>
</dbReference>
<dbReference type="PRINTS" id="PR00080">
    <property type="entry name" value="SDRFAMILY"/>
</dbReference>
<keyword evidence="3" id="KW-0560">Oxidoreductase</keyword>
<dbReference type="Pfam" id="PF13561">
    <property type="entry name" value="adh_short_C2"/>
    <property type="match status" value="1"/>
</dbReference>
<evidence type="ECO:0000256" key="2">
    <source>
        <dbReference type="ARBA" id="ARBA00022857"/>
    </source>
</evidence>
<dbReference type="SUPFAM" id="SSF51735">
    <property type="entry name" value="NAD(P)-binding Rossmann-fold domains"/>
    <property type="match status" value="1"/>
</dbReference>
<dbReference type="InterPro" id="IPR020904">
    <property type="entry name" value="Sc_DH/Rdtase_CS"/>
</dbReference>
<dbReference type="GO" id="GO:0004316">
    <property type="term" value="F:3-oxoacyl-[acyl-carrier-protein] reductase (NADPH) activity"/>
    <property type="evidence" value="ECO:0007669"/>
    <property type="project" value="InterPro"/>
</dbReference>
<evidence type="ECO:0000256" key="1">
    <source>
        <dbReference type="ARBA" id="ARBA00006484"/>
    </source>
</evidence>
<dbReference type="Gene3D" id="3.40.50.720">
    <property type="entry name" value="NAD(P)-binding Rossmann-like Domain"/>
    <property type="match status" value="1"/>
</dbReference>
<feature type="domain" description="Ketoreductase" evidence="4">
    <location>
        <begin position="10"/>
        <end position="187"/>
    </location>
</feature>
<dbReference type="GO" id="GO:0006633">
    <property type="term" value="P:fatty acid biosynthetic process"/>
    <property type="evidence" value="ECO:0007669"/>
    <property type="project" value="InterPro"/>
</dbReference>
<keyword evidence="2" id="KW-0521">NADP</keyword>
<feature type="non-terminal residue" evidence="5">
    <location>
        <position position="1"/>
    </location>
</feature>
<dbReference type="PRINTS" id="PR00081">
    <property type="entry name" value="GDHRDH"/>
</dbReference>
<dbReference type="InterPro" id="IPR011284">
    <property type="entry name" value="3oxo_ACP_reduc"/>
</dbReference>
<dbReference type="InterPro" id="IPR036291">
    <property type="entry name" value="NAD(P)-bd_dom_sf"/>
</dbReference>
<sequence length="249" mass="25602">VLSGPDLKGKIALVTGGSRGIGRAISEAFAYAGARVAIMDLDGEGATAAAGSLPGEGHSGHQGNVTDRDSATGIVKQVQENLGTIDILVNNAGITRDNLLLRMKDEEFDDVIEVNLKGTFNLTRAVGRGMLKQRSGVILNIASVVGLMGNAGQANYAASKAGVIGFTKSVARELAPRGVRCNAIAPGFIRTDMTDALTEDQIGVLQSQIPLARLGEPDDIAGVALFLVSPAACYITGQVLAVDGGMVMG</sequence>
<dbReference type="GO" id="GO:0048038">
    <property type="term" value="F:quinone binding"/>
    <property type="evidence" value="ECO:0007669"/>
    <property type="project" value="TreeGrafter"/>
</dbReference>
<reference evidence="5" key="1">
    <citation type="submission" date="2018-05" db="EMBL/GenBank/DDBJ databases">
        <authorList>
            <person name="Lanie J.A."/>
            <person name="Ng W.-L."/>
            <person name="Kazmierczak K.M."/>
            <person name="Andrzejewski T.M."/>
            <person name="Davidsen T.M."/>
            <person name="Wayne K.J."/>
            <person name="Tettelin H."/>
            <person name="Glass J.I."/>
            <person name="Rusch D."/>
            <person name="Podicherti R."/>
            <person name="Tsui H.-C.T."/>
            <person name="Winkler M.E."/>
        </authorList>
    </citation>
    <scope>NUCLEOTIDE SEQUENCE</scope>
</reference>
<dbReference type="EMBL" id="UINC01000332">
    <property type="protein sequence ID" value="SUZ53436.1"/>
    <property type="molecule type" value="Genomic_DNA"/>
</dbReference>
<dbReference type="InterPro" id="IPR002347">
    <property type="entry name" value="SDR_fam"/>
</dbReference>
<dbReference type="AlphaFoldDB" id="A0A381NFR0"/>
<evidence type="ECO:0000313" key="5">
    <source>
        <dbReference type="EMBL" id="SUZ53436.1"/>
    </source>
</evidence>
<name>A0A381NFR0_9ZZZZ</name>
<accession>A0A381NFR0</accession>
<dbReference type="PANTHER" id="PTHR42760:SF133">
    <property type="entry name" value="3-OXOACYL-[ACYL-CARRIER-PROTEIN] REDUCTASE"/>
    <property type="match status" value="1"/>
</dbReference>
<evidence type="ECO:0000259" key="4">
    <source>
        <dbReference type="SMART" id="SM00822"/>
    </source>
</evidence>
<dbReference type="GO" id="GO:0051287">
    <property type="term" value="F:NAD binding"/>
    <property type="evidence" value="ECO:0007669"/>
    <property type="project" value="InterPro"/>
</dbReference>
<dbReference type="NCBIfam" id="NF005559">
    <property type="entry name" value="PRK07231.1"/>
    <property type="match status" value="1"/>
</dbReference>
<gene>
    <name evidence="5" type="ORF">METZ01_LOCUS6290</name>
</gene>
<protein>
    <recommendedName>
        <fullName evidence="4">Ketoreductase domain-containing protein</fullName>
    </recommendedName>
</protein>
<dbReference type="PROSITE" id="PS00061">
    <property type="entry name" value="ADH_SHORT"/>
    <property type="match status" value="1"/>
</dbReference>
<organism evidence="5">
    <name type="scientific">marine metagenome</name>
    <dbReference type="NCBI Taxonomy" id="408172"/>
    <lineage>
        <taxon>unclassified sequences</taxon>
        <taxon>metagenomes</taxon>
        <taxon>ecological metagenomes</taxon>
    </lineage>
</organism>
<comment type="similarity">
    <text evidence="1">Belongs to the short-chain dehydrogenases/reductases (SDR) family.</text>
</comment>
<dbReference type="SMART" id="SM00822">
    <property type="entry name" value="PKS_KR"/>
    <property type="match status" value="1"/>
</dbReference>
<dbReference type="InterPro" id="IPR057326">
    <property type="entry name" value="KR_dom"/>
</dbReference>
<proteinExistence type="inferred from homology"/>
<dbReference type="NCBIfam" id="TIGR01830">
    <property type="entry name" value="3oxo_ACP_reduc"/>
    <property type="match status" value="1"/>
</dbReference>
<evidence type="ECO:0000256" key="3">
    <source>
        <dbReference type="ARBA" id="ARBA00023002"/>
    </source>
</evidence>
<dbReference type="CDD" id="cd05333">
    <property type="entry name" value="BKR_SDR_c"/>
    <property type="match status" value="1"/>
</dbReference>